<evidence type="ECO:0000313" key="2">
    <source>
        <dbReference type="Proteomes" id="UP000720189"/>
    </source>
</evidence>
<reference evidence="1" key="1">
    <citation type="journal article" date="2021" name="Nat. Commun.">
        <title>Genetic determinants of endophytism in the Arabidopsis root mycobiome.</title>
        <authorList>
            <person name="Mesny F."/>
            <person name="Miyauchi S."/>
            <person name="Thiergart T."/>
            <person name="Pickel B."/>
            <person name="Atanasova L."/>
            <person name="Karlsson M."/>
            <person name="Huettel B."/>
            <person name="Barry K.W."/>
            <person name="Haridas S."/>
            <person name="Chen C."/>
            <person name="Bauer D."/>
            <person name="Andreopoulos W."/>
            <person name="Pangilinan J."/>
            <person name="LaButti K."/>
            <person name="Riley R."/>
            <person name="Lipzen A."/>
            <person name="Clum A."/>
            <person name="Drula E."/>
            <person name="Henrissat B."/>
            <person name="Kohler A."/>
            <person name="Grigoriev I.V."/>
            <person name="Martin F.M."/>
            <person name="Hacquard S."/>
        </authorList>
    </citation>
    <scope>NUCLEOTIDE SEQUENCE</scope>
    <source>
        <strain evidence="1">MPI-CAGE-AT-0023</strain>
    </source>
</reference>
<dbReference type="Proteomes" id="UP000720189">
    <property type="component" value="Unassembled WGS sequence"/>
</dbReference>
<dbReference type="GeneID" id="70219189"/>
<feature type="non-terminal residue" evidence="1">
    <location>
        <position position="1"/>
    </location>
</feature>
<proteinExistence type="predicted"/>
<evidence type="ECO:0000313" key="1">
    <source>
        <dbReference type="EMBL" id="KAH7200784.1"/>
    </source>
</evidence>
<organism evidence="1 2">
    <name type="scientific">Fusarium redolens</name>
    <dbReference type="NCBI Taxonomy" id="48865"/>
    <lineage>
        <taxon>Eukaryota</taxon>
        <taxon>Fungi</taxon>
        <taxon>Dikarya</taxon>
        <taxon>Ascomycota</taxon>
        <taxon>Pezizomycotina</taxon>
        <taxon>Sordariomycetes</taxon>
        <taxon>Hypocreomycetidae</taxon>
        <taxon>Hypocreales</taxon>
        <taxon>Nectriaceae</taxon>
        <taxon>Fusarium</taxon>
        <taxon>Fusarium redolens species complex</taxon>
    </lineage>
</organism>
<dbReference type="EMBL" id="JAGMUX010000067">
    <property type="protein sequence ID" value="KAH7200784.1"/>
    <property type="molecule type" value="Genomic_DNA"/>
</dbReference>
<gene>
    <name evidence="1" type="ORF">BKA55DRAFT_531619</name>
</gene>
<keyword evidence="2" id="KW-1185">Reference proteome</keyword>
<accession>A0A9P9JSD6</accession>
<dbReference type="AlphaFoldDB" id="A0A9P9JSD6"/>
<protein>
    <submittedName>
        <fullName evidence="1">Uncharacterized protein</fullName>
    </submittedName>
</protein>
<dbReference type="RefSeq" id="XP_046040618.1">
    <property type="nucleotide sequence ID" value="XM_046189235.1"/>
</dbReference>
<sequence length="55" mass="5850">LNLAAHMPAEKPCSSAGPNLLPTTHLKGYHASIIHHASAVSHPTRPDFPSSGRNR</sequence>
<comment type="caution">
    <text evidence="1">The sequence shown here is derived from an EMBL/GenBank/DDBJ whole genome shotgun (WGS) entry which is preliminary data.</text>
</comment>
<name>A0A9P9JSD6_FUSRE</name>